<organism evidence="8 9">
    <name type="scientific">Solilutibacter silvestris</name>
    <dbReference type="NCBI Taxonomy" id="1645665"/>
    <lineage>
        <taxon>Bacteria</taxon>
        <taxon>Pseudomonadati</taxon>
        <taxon>Pseudomonadota</taxon>
        <taxon>Gammaproteobacteria</taxon>
        <taxon>Lysobacterales</taxon>
        <taxon>Lysobacteraceae</taxon>
        <taxon>Solilutibacter</taxon>
    </lineage>
</organism>
<comment type="caution">
    <text evidence="8">The sequence shown here is derived from an EMBL/GenBank/DDBJ whole genome shotgun (WGS) entry which is preliminary data.</text>
</comment>
<dbReference type="EMBL" id="NPZB01000001">
    <property type="protein sequence ID" value="PNS09008.1"/>
    <property type="molecule type" value="Genomic_DNA"/>
</dbReference>
<feature type="domain" description="GtrA/DPMS transmembrane" evidence="7">
    <location>
        <begin position="10"/>
        <end position="124"/>
    </location>
</feature>
<evidence type="ECO:0000256" key="2">
    <source>
        <dbReference type="ARBA" id="ARBA00009399"/>
    </source>
</evidence>
<dbReference type="PANTHER" id="PTHR38459">
    <property type="entry name" value="PROPHAGE BACTOPRENOL-LINKED GLUCOSE TRANSLOCASE HOMOLOG"/>
    <property type="match status" value="1"/>
</dbReference>
<keyword evidence="9" id="KW-1185">Reference proteome</keyword>
<dbReference type="GO" id="GO:0005886">
    <property type="term" value="C:plasma membrane"/>
    <property type="evidence" value="ECO:0007669"/>
    <property type="project" value="TreeGrafter"/>
</dbReference>
<dbReference type="GO" id="GO:0000271">
    <property type="term" value="P:polysaccharide biosynthetic process"/>
    <property type="evidence" value="ECO:0007669"/>
    <property type="project" value="InterPro"/>
</dbReference>
<keyword evidence="3 6" id="KW-0812">Transmembrane</keyword>
<evidence type="ECO:0000256" key="3">
    <source>
        <dbReference type="ARBA" id="ARBA00022692"/>
    </source>
</evidence>
<proteinExistence type="inferred from homology"/>
<dbReference type="PANTHER" id="PTHR38459:SF1">
    <property type="entry name" value="PROPHAGE BACTOPRENOL-LINKED GLUCOSE TRANSLOCASE HOMOLOG"/>
    <property type="match status" value="1"/>
</dbReference>
<keyword evidence="5 6" id="KW-0472">Membrane</keyword>
<evidence type="ECO:0000256" key="4">
    <source>
        <dbReference type="ARBA" id="ARBA00022989"/>
    </source>
</evidence>
<reference evidence="8 9" key="1">
    <citation type="submission" date="2017-08" db="EMBL/GenBank/DDBJ databases">
        <title>Lysobacter sylvestris genome.</title>
        <authorList>
            <person name="Zhang D.-C."/>
            <person name="Albuquerque L."/>
            <person name="Franca L."/>
            <person name="Froufe H.J.C."/>
            <person name="Barroso C."/>
            <person name="Egas C."/>
            <person name="Da Costa M."/>
            <person name="Margesin R."/>
        </authorList>
    </citation>
    <scope>NUCLEOTIDE SEQUENCE [LARGE SCALE GENOMIC DNA]</scope>
    <source>
        <strain evidence="8 9">AM20-91</strain>
    </source>
</reference>
<comment type="subcellular location">
    <subcellularLocation>
        <location evidence="1">Membrane</location>
        <topology evidence="1">Multi-pass membrane protein</topology>
    </subcellularLocation>
</comment>
<evidence type="ECO:0000256" key="5">
    <source>
        <dbReference type="ARBA" id="ARBA00023136"/>
    </source>
</evidence>
<dbReference type="AlphaFoldDB" id="A0A2K1Q1T8"/>
<gene>
    <name evidence="8" type="ORF">Lysil_0637</name>
</gene>
<feature type="transmembrane region" description="Helical" evidence="6">
    <location>
        <begin position="37"/>
        <end position="54"/>
    </location>
</feature>
<dbReference type="Pfam" id="PF04138">
    <property type="entry name" value="GtrA_DPMS_TM"/>
    <property type="match status" value="1"/>
</dbReference>
<evidence type="ECO:0000256" key="6">
    <source>
        <dbReference type="SAM" id="Phobius"/>
    </source>
</evidence>
<evidence type="ECO:0000256" key="1">
    <source>
        <dbReference type="ARBA" id="ARBA00004141"/>
    </source>
</evidence>
<accession>A0A2K1Q1T8</accession>
<feature type="transmembrane region" description="Helical" evidence="6">
    <location>
        <begin position="75"/>
        <end position="96"/>
    </location>
</feature>
<dbReference type="InterPro" id="IPR051401">
    <property type="entry name" value="GtrA_CellWall_Glycosyl"/>
</dbReference>
<comment type="similarity">
    <text evidence="2">Belongs to the GtrA family.</text>
</comment>
<evidence type="ECO:0000313" key="9">
    <source>
        <dbReference type="Proteomes" id="UP000236220"/>
    </source>
</evidence>
<evidence type="ECO:0000313" key="8">
    <source>
        <dbReference type="EMBL" id="PNS09008.1"/>
    </source>
</evidence>
<feature type="transmembrane region" description="Helical" evidence="6">
    <location>
        <begin position="7"/>
        <end position="31"/>
    </location>
</feature>
<dbReference type="RefSeq" id="WP_103074118.1">
    <property type="nucleotide sequence ID" value="NZ_NPZB01000001.1"/>
</dbReference>
<feature type="transmembrane region" description="Helical" evidence="6">
    <location>
        <begin position="102"/>
        <end position="124"/>
    </location>
</feature>
<evidence type="ECO:0000259" key="7">
    <source>
        <dbReference type="Pfam" id="PF04138"/>
    </source>
</evidence>
<sequence>MSFKRHVGAYTAIGAVQWVVDYLVTVALSSWLMPLELANICGQLSGALLGYWLNGLWTFADHQRGLSHAAMTRFILSWVLTTLGDTWAVGFVGHQYGLHVAWAWKPAIDFVFGTIGFFVSRHWVYNRRHPRPIGIASDIE</sequence>
<dbReference type="OrthoDB" id="5966606at2"/>
<dbReference type="Proteomes" id="UP000236220">
    <property type="component" value="Unassembled WGS sequence"/>
</dbReference>
<name>A0A2K1Q1T8_9GAMM</name>
<dbReference type="InterPro" id="IPR007267">
    <property type="entry name" value="GtrA_DPMS_TM"/>
</dbReference>
<protein>
    <submittedName>
        <fullName evidence="8">GtrA-like protein</fullName>
    </submittedName>
</protein>
<keyword evidence="4 6" id="KW-1133">Transmembrane helix</keyword>